<proteinExistence type="predicted"/>
<evidence type="ECO:0000256" key="1">
    <source>
        <dbReference type="SAM" id="Phobius"/>
    </source>
</evidence>
<evidence type="ECO:0000313" key="3">
    <source>
        <dbReference type="Proteomes" id="UP000256220"/>
    </source>
</evidence>
<keyword evidence="1" id="KW-0812">Transmembrane</keyword>
<keyword evidence="1" id="KW-1133">Transmembrane helix</keyword>
<accession>A0A2P2FES4</accession>
<sequence length="332" mass="36576">MVLVVLAFSDEFLGAFDEEMELRHRWDWLLAPIDLVILALVLLTKNLFRRRIGGAKRPSVLVWWFVGAILTLALDLLTTVVIAPRIFPRDLTRLWLDLLTPLPYLVALALILSTTLDARPAMLVSRRARESDQGEWVRLRTSIPLLAGTLAAYYATTWWEYQLGGDVDKEFFAQMTQVIVLLIVALGLEVGFFREAATDPGQRPVVVFAVFILSLGEVMALSALVPSEHIFGWHVYAAFVIVVEASLVALATMLWVLLFRTPRPLEPAPHQVITAGTAKAPTTQAADKVKPLALVGLGFGLCQCIGPGHAGQVGSGTYLTVRGRCLTARDRP</sequence>
<feature type="transmembrane region" description="Helical" evidence="1">
    <location>
        <begin position="231"/>
        <end position="258"/>
    </location>
</feature>
<keyword evidence="1" id="KW-0472">Membrane</keyword>
<feature type="transmembrane region" description="Helical" evidence="1">
    <location>
        <begin position="171"/>
        <end position="193"/>
    </location>
</feature>
<feature type="transmembrane region" description="Helical" evidence="1">
    <location>
        <begin position="28"/>
        <end position="48"/>
    </location>
</feature>
<protein>
    <submittedName>
        <fullName evidence="2">Uncharacterized protein</fullName>
    </submittedName>
</protein>
<dbReference type="EMBL" id="JFBM01000092">
    <property type="protein sequence ID" value="KFU75215.1"/>
    <property type="molecule type" value="Genomic_DNA"/>
</dbReference>
<feature type="transmembrane region" description="Helical" evidence="1">
    <location>
        <begin position="205"/>
        <end position="225"/>
    </location>
</feature>
<feature type="transmembrane region" description="Helical" evidence="1">
    <location>
        <begin position="137"/>
        <end position="159"/>
    </location>
</feature>
<organism evidence="2 3">
    <name type="scientific">Amycolatopsis lurida NRRL 2430</name>
    <dbReference type="NCBI Taxonomy" id="1460371"/>
    <lineage>
        <taxon>Bacteria</taxon>
        <taxon>Bacillati</taxon>
        <taxon>Actinomycetota</taxon>
        <taxon>Actinomycetes</taxon>
        <taxon>Pseudonocardiales</taxon>
        <taxon>Pseudonocardiaceae</taxon>
        <taxon>Amycolatopsis</taxon>
    </lineage>
</organism>
<feature type="transmembrane region" description="Helical" evidence="1">
    <location>
        <begin position="94"/>
        <end position="116"/>
    </location>
</feature>
<comment type="caution">
    <text evidence="2">The sequence shown here is derived from an EMBL/GenBank/DDBJ whole genome shotgun (WGS) entry which is preliminary data.</text>
</comment>
<keyword evidence="3" id="KW-1185">Reference proteome</keyword>
<feature type="transmembrane region" description="Helical" evidence="1">
    <location>
        <begin position="60"/>
        <end position="82"/>
    </location>
</feature>
<dbReference type="Proteomes" id="UP000256220">
    <property type="component" value="Unassembled WGS sequence"/>
</dbReference>
<name>A0A2P2FES4_AMYLU</name>
<gene>
    <name evidence="2" type="ORF">BB31_42750</name>
</gene>
<evidence type="ECO:0000313" key="2">
    <source>
        <dbReference type="EMBL" id="KFU75215.1"/>
    </source>
</evidence>
<dbReference type="AlphaFoldDB" id="A0A2P2FES4"/>
<reference evidence="2 3" key="1">
    <citation type="journal article" date="2014" name="Genome Announc.">
        <title>Draft Genome Sequence of Amycolatopsis lurida NRRL 2430, Producer of the Glycopeptide Family Antibiotic Ristocetin.</title>
        <authorList>
            <person name="Kwun M.J."/>
            <person name="Hong H.J."/>
        </authorList>
    </citation>
    <scope>NUCLEOTIDE SEQUENCE [LARGE SCALE GENOMIC DNA]</scope>
    <source>
        <strain evidence="2 3">NRRL 2430</strain>
    </source>
</reference>